<dbReference type="Proteomes" id="UP001157134">
    <property type="component" value="Unassembled WGS sequence"/>
</dbReference>
<organism evidence="1 2">
    <name type="scientific">Thalassotalea loyana</name>
    <dbReference type="NCBI Taxonomy" id="280483"/>
    <lineage>
        <taxon>Bacteria</taxon>
        <taxon>Pseudomonadati</taxon>
        <taxon>Pseudomonadota</taxon>
        <taxon>Gammaproteobacteria</taxon>
        <taxon>Alteromonadales</taxon>
        <taxon>Colwelliaceae</taxon>
        <taxon>Thalassotalea</taxon>
    </lineage>
</organism>
<name>A0ABQ6HBF5_9GAMM</name>
<comment type="caution">
    <text evidence="1">The sequence shown here is derived from an EMBL/GenBank/DDBJ whole genome shotgun (WGS) entry which is preliminary data.</text>
</comment>
<evidence type="ECO:0000313" key="2">
    <source>
        <dbReference type="Proteomes" id="UP001157134"/>
    </source>
</evidence>
<protein>
    <recommendedName>
        <fullName evidence="3">Glutamate--cysteine ligase</fullName>
    </recommendedName>
</protein>
<gene>
    <name evidence="1" type="ORF">tloyanaT_04930</name>
</gene>
<accession>A0ABQ6HBF5</accession>
<sequence>MLTSQKRLSIQLIKLLQRTLIDLGYHPKVHFELEGCYQQSAGHQKISFSLLNQWLEQHGIEGKLIPEYWRNQWEFVSEFAGQTPEKEAKNLDFVLHHLQVAFSKFNFGKVTIKPVIWSGDRGKMAEGSSQIMSRDTRSVHIPNAIQMNVSVLNRQGENLMVKDDFGERLQQKFLQKSLGCCLLYLPEEEAFERFALKTQYGLYDELCSPYDISGGHQGSIAFYKDKGKHNQAMGLEPLLYGVDDQVLLSKQDWHATARIEHRLGAASMAYDPYVNVIFALLTIIETIEEARLHQAVVVQDKQQALPTSLYDQKDATSIAYGAITLFEKDDWFSQKIDQLIELSRNEQAQLTDIPNNAGTTLKHMILARYQTQPVIISRKSL</sequence>
<keyword evidence="2" id="KW-1185">Reference proteome</keyword>
<proteinExistence type="predicted"/>
<reference evidence="1 2" key="1">
    <citation type="submission" date="2023-03" db="EMBL/GenBank/DDBJ databases">
        <title>Thalassotalea loyana LMG 22536T draft genome sequence.</title>
        <authorList>
            <person name="Sawabe T."/>
        </authorList>
    </citation>
    <scope>NUCLEOTIDE SEQUENCE [LARGE SCALE GENOMIC DNA]</scope>
    <source>
        <strain evidence="1 2">LMG 22536</strain>
    </source>
</reference>
<dbReference type="EMBL" id="BSSV01000001">
    <property type="protein sequence ID" value="GLX84241.1"/>
    <property type="molecule type" value="Genomic_DNA"/>
</dbReference>
<dbReference type="RefSeq" id="WP_284295786.1">
    <property type="nucleotide sequence ID" value="NZ_BSSV01000001.1"/>
</dbReference>
<evidence type="ECO:0000313" key="1">
    <source>
        <dbReference type="EMBL" id="GLX84241.1"/>
    </source>
</evidence>
<evidence type="ECO:0008006" key="3">
    <source>
        <dbReference type="Google" id="ProtNLM"/>
    </source>
</evidence>